<name>A0ABR4PKW1_9HELO</name>
<evidence type="ECO:0008006" key="4">
    <source>
        <dbReference type="Google" id="ProtNLM"/>
    </source>
</evidence>
<accession>A0ABR4PKW1</accession>
<proteinExistence type="predicted"/>
<keyword evidence="3" id="KW-1185">Reference proteome</keyword>
<evidence type="ECO:0000313" key="3">
    <source>
        <dbReference type="Proteomes" id="UP001629113"/>
    </source>
</evidence>
<protein>
    <recommendedName>
        <fullName evidence="4">F-box domain-containing protein</fullName>
    </recommendedName>
</protein>
<feature type="region of interest" description="Disordered" evidence="1">
    <location>
        <begin position="334"/>
        <end position="360"/>
    </location>
</feature>
<dbReference type="EMBL" id="JBFCZG010000004">
    <property type="protein sequence ID" value="KAL3423878.1"/>
    <property type="molecule type" value="Genomic_DNA"/>
</dbReference>
<reference evidence="2 3" key="1">
    <citation type="submission" date="2024-06" db="EMBL/GenBank/DDBJ databases">
        <title>Complete genome of Phlyctema vagabunda strain 19-DSS-EL-015.</title>
        <authorList>
            <person name="Fiorenzani C."/>
        </authorList>
    </citation>
    <scope>NUCLEOTIDE SEQUENCE [LARGE SCALE GENOMIC DNA]</scope>
    <source>
        <strain evidence="2 3">19-DSS-EL-015</strain>
    </source>
</reference>
<feature type="compositionally biased region" description="Acidic residues" evidence="1">
    <location>
        <begin position="347"/>
        <end position="360"/>
    </location>
</feature>
<evidence type="ECO:0000313" key="2">
    <source>
        <dbReference type="EMBL" id="KAL3423878.1"/>
    </source>
</evidence>
<dbReference type="Proteomes" id="UP001629113">
    <property type="component" value="Unassembled WGS sequence"/>
</dbReference>
<organism evidence="2 3">
    <name type="scientific">Phlyctema vagabunda</name>
    <dbReference type="NCBI Taxonomy" id="108571"/>
    <lineage>
        <taxon>Eukaryota</taxon>
        <taxon>Fungi</taxon>
        <taxon>Dikarya</taxon>
        <taxon>Ascomycota</taxon>
        <taxon>Pezizomycotina</taxon>
        <taxon>Leotiomycetes</taxon>
        <taxon>Helotiales</taxon>
        <taxon>Dermateaceae</taxon>
        <taxon>Phlyctema</taxon>
    </lineage>
</organism>
<sequence>MDNIPPETFDLIVQNLEGPLSSYATISRKWQQAVEARTMSNVHIKSDNERLFDVIFGSARRRALLKQLHYSIILPSYNEARWMKLPKRSEGPANNAAFTEQVRGLFERLRAYGDANESASIGLEINIGSPMDSYSPDPAATVNEGTGPARNNNTYISFDTPNPQPLPILKFITGFRLAGPRELHPTALGTVLNAIPSVEHISWQMYGPEVRLLSQRQEIRSSLAHVLSALEFSSLRYLDIYWHDASCGNNSWDAGSLLNPDTGIDELSVALRTISRLPPLRTLKLHGKFILGEEFFHIQPDSSTEKALWPSLEQLHLELSTITPAGGWYYTGDSSSIEPSTERSYDSEEEEEFIDSSDSETADYPAVWEWEKLNGERPYHPWRDRPDPTTFDPLLLGMTKAIPQMPALRRLDFKMDHSSGTVFEATYLAANEKNRNFNYLESDAQSFDTQHQGEARWEIIMTNDLSPDDEDGTKSTNWHISEDLKTAWRDSTGKQDNVFLLDGGHAGNRVIVSASSE</sequence>
<evidence type="ECO:0000256" key="1">
    <source>
        <dbReference type="SAM" id="MobiDB-lite"/>
    </source>
</evidence>
<comment type="caution">
    <text evidence="2">The sequence shown here is derived from an EMBL/GenBank/DDBJ whole genome shotgun (WGS) entry which is preliminary data.</text>
</comment>
<gene>
    <name evidence="2" type="ORF">PVAG01_05625</name>
</gene>